<proteinExistence type="predicted"/>
<reference evidence="1 2" key="1">
    <citation type="journal article" date="2023" name="ACS Omega">
        <title>Identification of the Neoaspergillic Acid Biosynthesis Gene Cluster by Establishing an In Vitro CRISPR-Ribonucleoprotein Genetic System in Aspergillus melleus.</title>
        <authorList>
            <person name="Yuan B."/>
            <person name="Grau M.F."/>
            <person name="Murata R.M."/>
            <person name="Torok T."/>
            <person name="Venkateswaran K."/>
            <person name="Stajich J.E."/>
            <person name="Wang C.C.C."/>
        </authorList>
    </citation>
    <scope>NUCLEOTIDE SEQUENCE [LARGE SCALE GENOMIC DNA]</scope>
    <source>
        <strain evidence="1 2">IMV 1140</strain>
    </source>
</reference>
<evidence type="ECO:0000313" key="2">
    <source>
        <dbReference type="Proteomes" id="UP001177260"/>
    </source>
</evidence>
<dbReference type="EMBL" id="JAOPJF010000094">
    <property type="protein sequence ID" value="KAK1139945.1"/>
    <property type="molecule type" value="Genomic_DNA"/>
</dbReference>
<evidence type="ECO:0000313" key="1">
    <source>
        <dbReference type="EMBL" id="KAK1139945.1"/>
    </source>
</evidence>
<protein>
    <submittedName>
        <fullName evidence="1">Uncharacterized protein</fullName>
    </submittedName>
</protein>
<accession>A0ACC3AQC4</accession>
<organism evidence="1 2">
    <name type="scientific">Aspergillus melleus</name>
    <dbReference type="NCBI Taxonomy" id="138277"/>
    <lineage>
        <taxon>Eukaryota</taxon>
        <taxon>Fungi</taxon>
        <taxon>Dikarya</taxon>
        <taxon>Ascomycota</taxon>
        <taxon>Pezizomycotina</taxon>
        <taxon>Eurotiomycetes</taxon>
        <taxon>Eurotiomycetidae</taxon>
        <taxon>Eurotiales</taxon>
        <taxon>Aspergillaceae</taxon>
        <taxon>Aspergillus</taxon>
        <taxon>Aspergillus subgen. Circumdati</taxon>
    </lineage>
</organism>
<name>A0ACC3AQC4_9EURO</name>
<sequence length="89" mass="9484">MSSPSVQVQPQPSTKGVVTPDTGPKGMNFDIVRCSRCQRSMSLENESSPGVPGPIVDKTHATNNIGINIMMNTLFAVSLLAILATIFHT</sequence>
<keyword evidence="2" id="KW-1185">Reference proteome</keyword>
<dbReference type="Proteomes" id="UP001177260">
    <property type="component" value="Unassembled WGS sequence"/>
</dbReference>
<gene>
    <name evidence="1" type="ORF">N8T08_011022</name>
</gene>
<comment type="caution">
    <text evidence="1">The sequence shown here is derived from an EMBL/GenBank/DDBJ whole genome shotgun (WGS) entry which is preliminary data.</text>
</comment>